<protein>
    <submittedName>
        <fullName evidence="1">Predicted transposase YdaD</fullName>
    </submittedName>
</protein>
<sequence>MKIAGSPALFLQALHALCCALHSGHLLRPLHALPFANVILGAPTTDAQVATELADRDTRVFDVLGHINLVGRICA</sequence>
<reference evidence="1 2" key="1">
    <citation type="submission" date="2018-04" db="EMBL/GenBank/DDBJ databases">
        <title>Draft genome sequence of Pseudomonas syringae pv. actinidiae biovar 3 strains isolated from kiwifruit in Kagawa prefecture.</title>
        <authorList>
            <person name="Tabuchi M."/>
            <person name="Saito M."/>
            <person name="Fujiwara S."/>
            <person name="Sasa N."/>
            <person name="Akimitsu K."/>
            <person name="Gomi K."/>
            <person name="Konishi-Sugita S."/>
            <person name="Hamano K."/>
            <person name="Kataoka I."/>
        </authorList>
    </citation>
    <scope>NUCLEOTIDE SEQUENCE [LARGE SCALE GENOMIC DNA]</scope>
    <source>
        <strain evidence="1 2">MAFF212211</strain>
    </source>
</reference>
<dbReference type="EMBL" id="BGKA01000115">
    <property type="protein sequence ID" value="GBH17606.1"/>
    <property type="molecule type" value="Genomic_DNA"/>
</dbReference>
<organism evidence="1 2">
    <name type="scientific">Pseudomonas syringae pv. actinidiae</name>
    <dbReference type="NCBI Taxonomy" id="103796"/>
    <lineage>
        <taxon>Bacteria</taxon>
        <taxon>Pseudomonadati</taxon>
        <taxon>Pseudomonadota</taxon>
        <taxon>Gammaproteobacteria</taxon>
        <taxon>Pseudomonadales</taxon>
        <taxon>Pseudomonadaceae</taxon>
        <taxon>Pseudomonas</taxon>
        <taxon>Pseudomonas syringae</taxon>
    </lineage>
</organism>
<gene>
    <name evidence="1" type="ORF">KPSA3_03576</name>
</gene>
<comment type="caution">
    <text evidence="1">The sequence shown here is derived from an EMBL/GenBank/DDBJ whole genome shotgun (WGS) entry which is preliminary data.</text>
</comment>
<evidence type="ECO:0000313" key="1">
    <source>
        <dbReference type="EMBL" id="GBH17606.1"/>
    </source>
</evidence>
<dbReference type="Proteomes" id="UP000248291">
    <property type="component" value="Unassembled WGS sequence"/>
</dbReference>
<name>A0AAN4Q5N2_PSESF</name>
<proteinExistence type="predicted"/>
<evidence type="ECO:0000313" key="2">
    <source>
        <dbReference type="Proteomes" id="UP000248291"/>
    </source>
</evidence>
<accession>A0AAN4Q5N2</accession>
<dbReference type="AlphaFoldDB" id="A0AAN4Q5N2"/>